<dbReference type="OrthoDB" id="6237286at2759"/>
<reference evidence="1 2" key="1">
    <citation type="submission" date="2019-04" db="EMBL/GenBank/DDBJ databases">
        <title>Annotation for the trematode Fasciola gigantica.</title>
        <authorList>
            <person name="Choi Y.-J."/>
        </authorList>
    </citation>
    <scope>NUCLEOTIDE SEQUENCE [LARGE SCALE GENOMIC DNA]</scope>
    <source>
        <strain evidence="1">Uganda_cow_1</strain>
    </source>
</reference>
<accession>A0A504YK78</accession>
<proteinExistence type="predicted"/>
<name>A0A504YK78_FASGI</name>
<dbReference type="EMBL" id="SUNJ01009028">
    <property type="protein sequence ID" value="TPP60739.1"/>
    <property type="molecule type" value="Genomic_DNA"/>
</dbReference>
<comment type="caution">
    <text evidence="1">The sequence shown here is derived from an EMBL/GenBank/DDBJ whole genome shotgun (WGS) entry which is preliminary data.</text>
</comment>
<dbReference type="Proteomes" id="UP000316759">
    <property type="component" value="Unassembled WGS sequence"/>
</dbReference>
<protein>
    <submittedName>
        <fullName evidence="1">Uncharacterized protein</fullName>
    </submittedName>
</protein>
<dbReference type="AlphaFoldDB" id="A0A504YK78"/>
<gene>
    <name evidence="1" type="ORF">FGIG_02248</name>
</gene>
<organism evidence="1 2">
    <name type="scientific">Fasciola gigantica</name>
    <name type="common">Giant liver fluke</name>
    <dbReference type="NCBI Taxonomy" id="46835"/>
    <lineage>
        <taxon>Eukaryota</taxon>
        <taxon>Metazoa</taxon>
        <taxon>Spiralia</taxon>
        <taxon>Lophotrochozoa</taxon>
        <taxon>Platyhelminthes</taxon>
        <taxon>Trematoda</taxon>
        <taxon>Digenea</taxon>
        <taxon>Plagiorchiida</taxon>
        <taxon>Echinostomata</taxon>
        <taxon>Echinostomatoidea</taxon>
        <taxon>Fasciolidae</taxon>
        <taxon>Fasciola</taxon>
    </lineage>
</organism>
<keyword evidence="2" id="KW-1185">Reference proteome</keyword>
<sequence length="82" mass="9153">MPTSKLAIPSATLESGVEISRWNPRLPDNQVTVDLLFTRLRGLIATPTSGYMVTWTGCIHEPDLILLPNFLYGHITGNRFLN</sequence>
<evidence type="ECO:0000313" key="1">
    <source>
        <dbReference type="EMBL" id="TPP60739.1"/>
    </source>
</evidence>
<evidence type="ECO:0000313" key="2">
    <source>
        <dbReference type="Proteomes" id="UP000316759"/>
    </source>
</evidence>